<protein>
    <submittedName>
        <fullName evidence="1">Uncharacterized protein</fullName>
    </submittedName>
</protein>
<sequence>MEKNVTVKLEEESLLYPCDGGGASSSSPQPMEGLNEIGPPPFLTKTFEMVEDPSTDSVISWSKARNSFIVWDSHKLSATLLPRYFKHSNFSSFIRQLNTYGFRKVDPDRWEFANEGFLGGQKHLLKNIRRRRNVVHSIHQQGGGPCVELGHYGMEEELERLKRDRNLLMTEIIKLKQQQQSSRDQALAMEERIRMTEKKQQQIMSFLAKAFSNPTFIQQYVDKYGQRKGQQHIEIGQKRRLTLSPSEENLQDVVSVAVASDQPLNYASQDQELVNMQMEMETLFSAALDNESSSNANISASSIPTTGVANLDPVTENIWQELLSEDLTTGNEAEEVLVIDEPEADVEVEDLAATSPDWGEDLDNLVDQMEYLTRSPSNSFN</sequence>
<gene>
    <name evidence="1" type="ORF">M9H77_19543</name>
</gene>
<comment type="caution">
    <text evidence="1">The sequence shown here is derived from an EMBL/GenBank/DDBJ whole genome shotgun (WGS) entry which is preliminary data.</text>
</comment>
<dbReference type="Proteomes" id="UP001060085">
    <property type="component" value="Linkage Group LG04"/>
</dbReference>
<proteinExistence type="predicted"/>
<organism evidence="1 2">
    <name type="scientific">Catharanthus roseus</name>
    <name type="common">Madagascar periwinkle</name>
    <name type="synonym">Vinca rosea</name>
    <dbReference type="NCBI Taxonomy" id="4058"/>
    <lineage>
        <taxon>Eukaryota</taxon>
        <taxon>Viridiplantae</taxon>
        <taxon>Streptophyta</taxon>
        <taxon>Embryophyta</taxon>
        <taxon>Tracheophyta</taxon>
        <taxon>Spermatophyta</taxon>
        <taxon>Magnoliopsida</taxon>
        <taxon>eudicotyledons</taxon>
        <taxon>Gunneridae</taxon>
        <taxon>Pentapetalae</taxon>
        <taxon>asterids</taxon>
        <taxon>lamiids</taxon>
        <taxon>Gentianales</taxon>
        <taxon>Apocynaceae</taxon>
        <taxon>Rauvolfioideae</taxon>
        <taxon>Vinceae</taxon>
        <taxon>Catharanthinae</taxon>
        <taxon>Catharanthus</taxon>
    </lineage>
</organism>
<name>A0ACC0BAL7_CATRO</name>
<evidence type="ECO:0000313" key="2">
    <source>
        <dbReference type="Proteomes" id="UP001060085"/>
    </source>
</evidence>
<accession>A0ACC0BAL7</accession>
<reference evidence="2" key="1">
    <citation type="journal article" date="2023" name="Nat. Plants">
        <title>Single-cell RNA sequencing provides a high-resolution roadmap for understanding the multicellular compartmentation of specialized metabolism.</title>
        <authorList>
            <person name="Sun S."/>
            <person name="Shen X."/>
            <person name="Li Y."/>
            <person name="Li Y."/>
            <person name="Wang S."/>
            <person name="Li R."/>
            <person name="Zhang H."/>
            <person name="Shen G."/>
            <person name="Guo B."/>
            <person name="Wei J."/>
            <person name="Xu J."/>
            <person name="St-Pierre B."/>
            <person name="Chen S."/>
            <person name="Sun C."/>
        </authorList>
    </citation>
    <scope>NUCLEOTIDE SEQUENCE [LARGE SCALE GENOMIC DNA]</scope>
</reference>
<evidence type="ECO:0000313" key="1">
    <source>
        <dbReference type="EMBL" id="KAI5669690.1"/>
    </source>
</evidence>
<dbReference type="EMBL" id="CM044704">
    <property type="protein sequence ID" value="KAI5669690.1"/>
    <property type="molecule type" value="Genomic_DNA"/>
</dbReference>
<keyword evidence="2" id="KW-1185">Reference proteome</keyword>